<dbReference type="GO" id="GO:0032259">
    <property type="term" value="P:methylation"/>
    <property type="evidence" value="ECO:0007669"/>
    <property type="project" value="UniProtKB-KW"/>
</dbReference>
<proteinExistence type="predicted"/>
<dbReference type="Proteomes" id="UP001209317">
    <property type="component" value="Unassembled WGS sequence"/>
</dbReference>
<evidence type="ECO:0000313" key="2">
    <source>
        <dbReference type="Proteomes" id="UP001209317"/>
    </source>
</evidence>
<protein>
    <submittedName>
        <fullName evidence="1">TylF/MycF family methyltransferase</fullName>
    </submittedName>
</protein>
<keyword evidence="1" id="KW-0808">Transferase</keyword>
<keyword evidence="1" id="KW-0489">Methyltransferase</keyword>
<organism evidence="1 2">
    <name type="scientific">Haoranjiania flava</name>
    <dbReference type="NCBI Taxonomy" id="1856322"/>
    <lineage>
        <taxon>Bacteria</taxon>
        <taxon>Pseudomonadati</taxon>
        <taxon>Bacteroidota</taxon>
        <taxon>Chitinophagia</taxon>
        <taxon>Chitinophagales</taxon>
        <taxon>Chitinophagaceae</taxon>
        <taxon>Haoranjiania</taxon>
    </lineage>
</organism>
<dbReference type="PANTHER" id="PTHR40036">
    <property type="entry name" value="MACROCIN O-METHYLTRANSFERASE"/>
    <property type="match status" value="1"/>
</dbReference>
<gene>
    <name evidence="1" type="ORF">OD355_06690</name>
</gene>
<accession>A0AAE3LJW6</accession>
<dbReference type="InterPro" id="IPR008884">
    <property type="entry name" value="TylF_MeTrfase"/>
</dbReference>
<dbReference type="AlphaFoldDB" id="A0AAE3LJW6"/>
<comment type="caution">
    <text evidence="1">The sequence shown here is derived from an EMBL/GenBank/DDBJ whole genome shotgun (WGS) entry which is preliminary data.</text>
</comment>
<sequence length="232" mass="26837">MQNNVVESRHKKQVTYINKLLRRLGFWHQLTPVLNPMVEMSTIEHRINFYHLLVSVIENNIEGEIVELGSFTGQCGIFFKKTCNMHKSAKTLHLYDSFEIKFGHKKNIEQELIDNFMKNNLELPVIHKGNFNKTIPHQLPEKIAFAHIDCGFGGDKNEHKQIMLFCLRHIYNRLSKGGICMLMDYHDAHLYDPGIDCNPGVKLACDDFFADKPESVISLYANQASHGYFKKI</sequence>
<dbReference type="EMBL" id="JAOTPL010000007">
    <property type="protein sequence ID" value="MCU7694197.1"/>
    <property type="molecule type" value="Genomic_DNA"/>
</dbReference>
<reference evidence="1" key="1">
    <citation type="submission" date="2022-10" db="EMBL/GenBank/DDBJ databases">
        <authorList>
            <person name="Kim H.S."/>
            <person name="Kim J.-S."/>
            <person name="Suh M.K."/>
            <person name="Eom M.K."/>
            <person name="Lee J.-S."/>
        </authorList>
    </citation>
    <scope>NUCLEOTIDE SEQUENCE</scope>
    <source>
        <strain evidence="1">LIP-5</strain>
    </source>
</reference>
<dbReference type="RefSeq" id="WP_263037683.1">
    <property type="nucleotide sequence ID" value="NZ_JAOTPL010000007.1"/>
</dbReference>
<name>A0AAE3LJW6_9BACT</name>
<dbReference type="GO" id="GO:0008168">
    <property type="term" value="F:methyltransferase activity"/>
    <property type="evidence" value="ECO:0007669"/>
    <property type="project" value="UniProtKB-KW"/>
</dbReference>
<dbReference type="Gene3D" id="3.40.50.150">
    <property type="entry name" value="Vaccinia Virus protein VP39"/>
    <property type="match status" value="1"/>
</dbReference>
<evidence type="ECO:0000313" key="1">
    <source>
        <dbReference type="EMBL" id="MCU7694197.1"/>
    </source>
</evidence>
<dbReference type="PANTHER" id="PTHR40036:SF1">
    <property type="entry name" value="MACROCIN O-METHYLTRANSFERASE"/>
    <property type="match status" value="1"/>
</dbReference>
<keyword evidence="2" id="KW-1185">Reference proteome</keyword>
<dbReference type="SUPFAM" id="SSF53335">
    <property type="entry name" value="S-adenosyl-L-methionine-dependent methyltransferases"/>
    <property type="match status" value="1"/>
</dbReference>
<dbReference type="InterPro" id="IPR029063">
    <property type="entry name" value="SAM-dependent_MTases_sf"/>
</dbReference>